<evidence type="ECO:0000313" key="2">
    <source>
        <dbReference type="Proteomes" id="UP000814033"/>
    </source>
</evidence>
<accession>A0ACB8RJE1</accession>
<reference evidence="1" key="1">
    <citation type="submission" date="2021-02" db="EMBL/GenBank/DDBJ databases">
        <authorList>
            <consortium name="DOE Joint Genome Institute"/>
            <person name="Ahrendt S."/>
            <person name="Looney B.P."/>
            <person name="Miyauchi S."/>
            <person name="Morin E."/>
            <person name="Drula E."/>
            <person name="Courty P.E."/>
            <person name="Chicoki N."/>
            <person name="Fauchery L."/>
            <person name="Kohler A."/>
            <person name="Kuo A."/>
            <person name="Labutti K."/>
            <person name="Pangilinan J."/>
            <person name="Lipzen A."/>
            <person name="Riley R."/>
            <person name="Andreopoulos W."/>
            <person name="He G."/>
            <person name="Johnson J."/>
            <person name="Barry K.W."/>
            <person name="Grigoriev I.V."/>
            <person name="Nagy L."/>
            <person name="Hibbett D."/>
            <person name="Henrissat B."/>
            <person name="Matheny P.B."/>
            <person name="Labbe J."/>
            <person name="Martin F."/>
        </authorList>
    </citation>
    <scope>NUCLEOTIDE SEQUENCE</scope>
    <source>
        <strain evidence="1">FP105234-sp</strain>
    </source>
</reference>
<comment type="caution">
    <text evidence="1">The sequence shown here is derived from an EMBL/GenBank/DDBJ whole genome shotgun (WGS) entry which is preliminary data.</text>
</comment>
<reference evidence="1" key="2">
    <citation type="journal article" date="2022" name="New Phytol.">
        <title>Evolutionary transition to the ectomycorrhizal habit in the genomes of a hyperdiverse lineage of mushroom-forming fungi.</title>
        <authorList>
            <person name="Looney B."/>
            <person name="Miyauchi S."/>
            <person name="Morin E."/>
            <person name="Drula E."/>
            <person name="Courty P.E."/>
            <person name="Kohler A."/>
            <person name="Kuo A."/>
            <person name="LaButti K."/>
            <person name="Pangilinan J."/>
            <person name="Lipzen A."/>
            <person name="Riley R."/>
            <person name="Andreopoulos W."/>
            <person name="He G."/>
            <person name="Johnson J."/>
            <person name="Nolan M."/>
            <person name="Tritt A."/>
            <person name="Barry K.W."/>
            <person name="Grigoriev I.V."/>
            <person name="Nagy L.G."/>
            <person name="Hibbett D."/>
            <person name="Henrissat B."/>
            <person name="Matheny P.B."/>
            <person name="Labbe J."/>
            <person name="Martin F.M."/>
        </authorList>
    </citation>
    <scope>NUCLEOTIDE SEQUENCE</scope>
    <source>
        <strain evidence="1">FP105234-sp</strain>
    </source>
</reference>
<sequence>MLSWAQPVQGWGAEAAPKPPLAGYLKEIAKHRRAGDPHAIHDKTVLPYHVVTSGGYLADVFTSSVSGVQWVGFRMDPTPSGRSPVRMPSRMALHATPPFHYRADGPDIAIEWWDYKRPWLAYRPLPNDFTKAELVYNDEADGNGFARVGHDRYQCTPTALNWLTEYSAKVMRVGKVMAKYLAYDAVPLRIPTVTALPAEKADLKKQLSCTRKSMHKWMAFVIFLATHAENGWEAIPVPVPGWADLVIPWLSAERVGTLVDFHLPRVSWPDIQELYVHSANPRYLWHYALEKPELTALDSRKLGAKEIATSVREREKRMQKYNRNLENLKKRTNEHLRKDRVTEVSQVRRWFEQMDSDNPKPQRVVSAKRVRNREFIGCAVKLNFPEPGDGTVFHDVTDFDMPAKGWDAIAVPDYD</sequence>
<gene>
    <name evidence="1" type="ORF">FA95DRAFT_1608885</name>
</gene>
<proteinExistence type="predicted"/>
<evidence type="ECO:0000313" key="1">
    <source>
        <dbReference type="EMBL" id="KAI0044050.1"/>
    </source>
</evidence>
<protein>
    <submittedName>
        <fullName evidence="1">Uncharacterized protein</fullName>
    </submittedName>
</protein>
<organism evidence="1 2">
    <name type="scientific">Auriscalpium vulgare</name>
    <dbReference type="NCBI Taxonomy" id="40419"/>
    <lineage>
        <taxon>Eukaryota</taxon>
        <taxon>Fungi</taxon>
        <taxon>Dikarya</taxon>
        <taxon>Basidiomycota</taxon>
        <taxon>Agaricomycotina</taxon>
        <taxon>Agaricomycetes</taxon>
        <taxon>Russulales</taxon>
        <taxon>Auriscalpiaceae</taxon>
        <taxon>Auriscalpium</taxon>
    </lineage>
</organism>
<name>A0ACB8RJE1_9AGAM</name>
<dbReference type="EMBL" id="MU275996">
    <property type="protein sequence ID" value="KAI0044050.1"/>
    <property type="molecule type" value="Genomic_DNA"/>
</dbReference>
<keyword evidence="2" id="KW-1185">Reference proteome</keyword>
<dbReference type="Proteomes" id="UP000814033">
    <property type="component" value="Unassembled WGS sequence"/>
</dbReference>